<feature type="region of interest" description="Disordered" evidence="1">
    <location>
        <begin position="317"/>
        <end position="353"/>
    </location>
</feature>
<dbReference type="VEuPathDB" id="FungiDB:RhiirFUN_000672"/>
<reference evidence="3 4" key="2">
    <citation type="submission" date="2017-09" db="EMBL/GenBank/DDBJ databases">
        <title>Extensive intraspecific genome diversity in a model arbuscular mycorrhizal fungus.</title>
        <authorList>
            <person name="Chen E.C."/>
            <person name="Morin E."/>
            <person name="Beaudet D."/>
            <person name="Noel J."/>
            <person name="Ndikumana S."/>
            <person name="Charron P."/>
            <person name="St-Onge C."/>
            <person name="Giorgi J."/>
            <person name="Grigoriev I.V."/>
            <person name="Roux C."/>
            <person name="Martin F.M."/>
            <person name="Corradi N."/>
        </authorList>
    </citation>
    <scope>NUCLEOTIDE SEQUENCE [LARGE SCALE GENOMIC DNA]</scope>
    <source>
        <strain evidence="3 4">A5</strain>
    </source>
</reference>
<evidence type="ECO:0000256" key="1">
    <source>
        <dbReference type="SAM" id="MobiDB-lite"/>
    </source>
</evidence>
<keyword evidence="2" id="KW-0472">Membrane</keyword>
<feature type="compositionally biased region" description="Polar residues" evidence="1">
    <location>
        <begin position="325"/>
        <end position="334"/>
    </location>
</feature>
<gene>
    <name evidence="3" type="ORF">RhiirA5_380749</name>
</gene>
<feature type="transmembrane region" description="Helical" evidence="2">
    <location>
        <begin position="132"/>
        <end position="153"/>
    </location>
</feature>
<evidence type="ECO:0000313" key="4">
    <source>
        <dbReference type="Proteomes" id="UP000232722"/>
    </source>
</evidence>
<name>A0A2N0P7A8_9GLOM</name>
<protein>
    <submittedName>
        <fullName evidence="3">Uncharacterized protein</fullName>
    </submittedName>
</protein>
<feature type="transmembrane region" description="Helical" evidence="2">
    <location>
        <begin position="102"/>
        <end position="126"/>
    </location>
</feature>
<evidence type="ECO:0000256" key="2">
    <source>
        <dbReference type="SAM" id="Phobius"/>
    </source>
</evidence>
<dbReference type="Proteomes" id="UP000232722">
    <property type="component" value="Unassembled WGS sequence"/>
</dbReference>
<sequence length="434" mass="50432">MDINYGKQVFDNYFVQAVTILTIFLVNGKVEVHDDPSKKIVSPFESPEYINSFCLTKSNVIGCKISYYIRLYIVWFSIFICLIDFGLGYAFKKKNMYFPLKYLSLIRFIWFVILSLTPGVVFGILLSDENYYLYKISTGLPISACVSIVRHYVGKDVHTFFSHYINLHRMFKMSIDNLVNVEVAMIQVDEKRKCDSKEIEKIRKNKMEDNCKKHKKGSRAWVRKNINITSTCILQITEKLKQKLISEHMIDKELDDIEKEVKQEKVLSGYKNVNSQFKKAITKRLEKNIGSNLKDEINSNLSQIIYSNYEKFISKNPKTEKDGKFNSNDNSLNPETEEDEKFNSNDNNETDDHSLIRSTLTNVKQKVTKLFQNFEDDMEGCGIYQILSEEDKDDIGRNSSNIGNIKAYLKNHEELLESSNKSSREELSEIKCDC</sequence>
<dbReference type="EMBL" id="LLXJ01001327">
    <property type="protein sequence ID" value="PKC02718.1"/>
    <property type="molecule type" value="Genomic_DNA"/>
</dbReference>
<feature type="transmembrane region" description="Helical" evidence="2">
    <location>
        <begin position="67"/>
        <end position="90"/>
    </location>
</feature>
<accession>A0A2N0P7A8</accession>
<dbReference type="AlphaFoldDB" id="A0A2N0P7A8"/>
<reference evidence="3 4" key="1">
    <citation type="submission" date="2016-04" db="EMBL/GenBank/DDBJ databases">
        <title>Genome analyses suggest a sexual origin of heterokaryosis in a supposedly ancient asexual fungus.</title>
        <authorList>
            <person name="Ropars J."/>
            <person name="Sedzielewska K."/>
            <person name="Noel J."/>
            <person name="Charron P."/>
            <person name="Farinelli L."/>
            <person name="Marton T."/>
            <person name="Kruger M."/>
            <person name="Pelin A."/>
            <person name="Brachmann A."/>
            <person name="Corradi N."/>
        </authorList>
    </citation>
    <scope>NUCLEOTIDE SEQUENCE [LARGE SCALE GENOMIC DNA]</scope>
    <source>
        <strain evidence="3 4">A5</strain>
    </source>
</reference>
<keyword evidence="2" id="KW-0812">Transmembrane</keyword>
<proteinExistence type="predicted"/>
<dbReference type="VEuPathDB" id="FungiDB:FUN_020482"/>
<organism evidence="3 4">
    <name type="scientific">Rhizophagus irregularis</name>
    <dbReference type="NCBI Taxonomy" id="588596"/>
    <lineage>
        <taxon>Eukaryota</taxon>
        <taxon>Fungi</taxon>
        <taxon>Fungi incertae sedis</taxon>
        <taxon>Mucoromycota</taxon>
        <taxon>Glomeromycotina</taxon>
        <taxon>Glomeromycetes</taxon>
        <taxon>Glomerales</taxon>
        <taxon>Glomeraceae</taxon>
        <taxon>Rhizophagus</taxon>
    </lineage>
</organism>
<comment type="caution">
    <text evidence="3">The sequence shown here is derived from an EMBL/GenBank/DDBJ whole genome shotgun (WGS) entry which is preliminary data.</text>
</comment>
<keyword evidence="2" id="KW-1133">Transmembrane helix</keyword>
<evidence type="ECO:0000313" key="3">
    <source>
        <dbReference type="EMBL" id="PKC02718.1"/>
    </source>
</evidence>
<dbReference type="VEuPathDB" id="FungiDB:RhiirA1_459078"/>